<feature type="domain" description="Integrase zinc-binding" evidence="5">
    <location>
        <begin position="1390"/>
        <end position="1429"/>
    </location>
</feature>
<gene>
    <name evidence="6" type="ORF">Tci_027537</name>
</gene>
<dbReference type="Pfam" id="PF03732">
    <property type="entry name" value="Retrotrans_gag"/>
    <property type="match status" value="1"/>
</dbReference>
<comment type="caution">
    <text evidence="6">The sequence shown here is derived from an EMBL/GenBank/DDBJ whole genome shotgun (WGS) entry which is preliminary data.</text>
</comment>
<feature type="region of interest" description="Disordered" evidence="2">
    <location>
        <begin position="2472"/>
        <end position="2521"/>
    </location>
</feature>
<dbReference type="InterPro" id="IPR005162">
    <property type="entry name" value="Retrotrans_gag_dom"/>
</dbReference>
<evidence type="ECO:0008006" key="7">
    <source>
        <dbReference type="Google" id="ProtNLM"/>
    </source>
</evidence>
<name>A0A6L2L2S9_TANCI</name>
<protein>
    <recommendedName>
        <fullName evidence="7">Reverse transcriptase domain-containing protein</fullName>
    </recommendedName>
</protein>
<keyword evidence="1" id="KW-0175">Coiled coil</keyword>
<reference evidence="6" key="1">
    <citation type="journal article" date="2019" name="Sci. Rep.">
        <title>Draft genome of Tanacetum cinerariifolium, the natural source of mosquito coil.</title>
        <authorList>
            <person name="Yamashiro T."/>
            <person name="Shiraishi A."/>
            <person name="Satake H."/>
            <person name="Nakayama K."/>
        </authorList>
    </citation>
    <scope>NUCLEOTIDE SEQUENCE</scope>
</reference>
<dbReference type="Gene3D" id="3.30.70.270">
    <property type="match status" value="1"/>
</dbReference>
<feature type="compositionally biased region" description="Basic and acidic residues" evidence="2">
    <location>
        <begin position="414"/>
        <end position="424"/>
    </location>
</feature>
<feature type="domain" description="Reverse transcriptase" evidence="3">
    <location>
        <begin position="1106"/>
        <end position="1272"/>
    </location>
</feature>
<dbReference type="InterPro" id="IPR000477">
    <property type="entry name" value="RT_dom"/>
</dbReference>
<sequence length="2661" mass="303736">MFDCDDYLSFGSDESLPPSPIYDRYQSGNRYHVLPPPYTGTFMPPKPDLVFNTAPNDVETDHSAFHVKLSTTKPDEALYNTFRPSAPIIEDWVSNSEDESETKTPQNVPSFVQPTEQVKYLRHYVHHVETSIPTKTSILKPTSNGKQRNRKACFVCKSLDRLIKDFSTAVPKISVTRPKQAKTIVTKPNSPPRRPINLTLSPKVSNSPLRVTAVKAPMVNATKGNPQHALQDKGVIDSGCSRHMTGNMSYLSNFKELNGGYFSFGGNPKGGKVNEGFLVGYSVSSKAFRVFNSKTRIIQETLHVNFLENKPNVAGSGPTCLFDIDTHTKTMNYQPVTARNQTNPSAGFQEQFDTEKAGEEIEQQYVFFPVWSFGSTNLQNTNGDVAFNEKEPEFKVKKPESEVIVSPSSSAQSKKHDDKTKREAKGKSLVEYLTGYRNLSAEFEDFFNHSINEVNVGTLVPTVGQISPNSTNTFSADGPSNVVASPTHEKSSFIDDSQYPDDLDMLKLEDITYSDDDDEEPKRVHQALKDPSWIKAKQEELLHFKMQKEEGIDYEEVFTPVTRIEAIRLFLAYASFMGFLDPDHPNKVYKGVKALYGLHQAPRAWVIDIILVRIFWVDHFVAMSEEKVMVKMIIMENVPPPNNNPNAHEEEPILDQAADALVVFAPQWIGEQIPNINNGWLEEDLEEEPKEEANEAMVNDEEDDAEMINLYEEVDPHNRPPPTFDEEVEFAPPVVQIANADDVPIPPVIQFGSSFYVGESLASRDLLACNSEVCAPGPMCCDLKSVHRGVKRLSKHMHDMYRTKKKIAKKIRKNELRLNGQEFDIIALDSAVRENRSENSKIIRLITGLSMEFINLKNQNRRAEELSHAAMYTRGDDDVDTDAPRDTQPSELRRSPCRKVANERPWAEVKQMMTDEFCPTKEVQRLEDELRHLKLKDMNIAGYTERFNELALLCLDSVLNERKKVELYIKGLPEIIKGETMSSRPVTLNEVVDVGKEAIKSLSVQRKLTEEVETCKLKPMSSMMPSTTKARIHLIDIKPVKLNKSYEVELSNEKVVSTNSVLRGCTLNLLDHLFDIDLMPIELARKYIERGSQLFIAQVTEKEPVKKQLQDVPVICNFPEVFPDDLPGLPPPRQVEFKIELIPDAASIARAPYRLALSELKECYHQLQIREEHISITAFQTRYGHFEFQVMPFWLTNAPVVFMDLMNQVCKPYLDKFVTVFIDDILIYSKNKEDHKEHLKTILELLKNEKLYEKILKCEFWLESVHFLGHVIDGNGVHVNPAKVKAIQNCSAQTTPTEVSTKCTVYTDHKSLQYILDQKELNMRQRRLIELLSDYDCEIRYHPTQTDVMKEENVKAKNLGRLLKPIFEIRSNGIQYFKGRLWLVLFGGIRDMIMHESHKSKYSIHPRSDKMYQDLKKLYWWPNIKADIATLEKIIMYFVLGLPRTPSRYNSICVIVDRLTKSAHFLLMKKMDSIEKLAQLYLKEIVYTYLWLNSPTITAIVRASRLHHSRHSMGESVDRQSRQKSYADVRHKLMEFEVGDMVMLKVLPWKGVIRFRKQEIMDQEVKQLKKSRIPIVKVRWNSRRGPEYTWEREDFFKRNYPHLFSRNQKMSKRNQAPGRRSYQTVSGKDSSNSLMADNLPKIVYYSTYHVAPMKSWLVQKQTALGVNTPRCDEDRLELMELMVLLLPSIEKVRIGVSVVDQQVNDVTRLQALVDKKKAVVTEATIRDALHLDDAEGVEVCLMRKSSQRFSGVKTPLFKGTIVEQQVAKEGDADENEEEVNAGAASKGVVSTADDVILTAAEEPSIPSPTPHTLPPKLSQDIPSTSQDVGIPIDLLQTLLDTCTTLTRRVEHLELDKVAQAIEISKLNQRVKKLERRNKVKVLKLRRLQKVRTGQRVETSDDTVMDDVSNQERMIAKMDQDVDVVLKDDKEVAVEAKDVADDIDKSTHDQGRQAESQAEIYKIDLEHANKVLNIQEDETKPAEVQEVVEVVTTAKLITKVVTAATETIIVAKLNRNIDWDEVIDHVNKKAKEDPTVKRYQALKRKPQTEAQARKNMMIYLNNVVGFKMDYFKGIGEQSTKRINETLAEKAAKRQKLDEEVKELKRHYQIVPNEEDDVYTEATLLSLKRGLGGFMEIGKGKICYNKAQELFYWSYLEQCLKIQIYMLKSGRIKQVDEYPRKENECNDQEKKDNVNSTNIVNTVSSTVNAAGTNEDNKLPFDLNMSALKDVSTFNFSSNDKDDVVVADMNNLDTTIQIGPILITRIHKDHPLDQELCNAFEKFMHEKFQRSSMRELTFFLLLQVKQKKDGTLISQDKHVSIILKKFRFIKVKTASTPMETQKPLFKDKDGKEVDVYMYRYQVNLRVSHLYVTKRIFRYLKGQLTLGLWYPKDSTFDLVAYTDSDYAKASFDRKSTIGDGKEIVITESSVRRDLQLADEEGVDCLPDFTIFKQLALMGVTPLFPTMVIQNQSKLGEGSAMHTDPYHVPTILQPSSSQPSKIQKPKKHKREHTKVPQPSGPTKSVANEAVHKELGDRLVRAATTASSLDAEHDSESSDNEESLGEDASKQGRRIDDDDEITMFNNVNNEMFNVDDLGGEEVFVVEQEVDNCKGIMIEEPVKPKKKDQIRLNEEAALKLQAEFDEEEILTRERVEKEQEANIALIGT</sequence>
<dbReference type="SUPFAM" id="SSF56672">
    <property type="entry name" value="DNA/RNA polymerases"/>
    <property type="match status" value="1"/>
</dbReference>
<dbReference type="InterPro" id="IPR043502">
    <property type="entry name" value="DNA/RNA_pol_sf"/>
</dbReference>
<feature type="region of interest" description="Disordered" evidence="2">
    <location>
        <begin position="398"/>
        <end position="424"/>
    </location>
</feature>
<dbReference type="CDD" id="cd01647">
    <property type="entry name" value="RT_LTR"/>
    <property type="match status" value="1"/>
</dbReference>
<feature type="region of interest" description="Disordered" evidence="2">
    <location>
        <begin position="1608"/>
        <end position="1629"/>
    </location>
</feature>
<accession>A0A6L2L2S9</accession>
<evidence type="ECO:0000259" key="3">
    <source>
        <dbReference type="Pfam" id="PF00078"/>
    </source>
</evidence>
<feature type="region of interest" description="Disordered" evidence="2">
    <location>
        <begin position="871"/>
        <end position="894"/>
    </location>
</feature>
<dbReference type="InterPro" id="IPR043128">
    <property type="entry name" value="Rev_trsase/Diguanyl_cyclase"/>
</dbReference>
<dbReference type="FunFam" id="3.30.70.270:FF:000003">
    <property type="entry name" value="Transposon Ty3-G Gag-Pol polyprotein"/>
    <property type="match status" value="1"/>
</dbReference>
<dbReference type="InterPro" id="IPR053134">
    <property type="entry name" value="RNA-dir_DNA_polymerase"/>
</dbReference>
<dbReference type="Pfam" id="PF00078">
    <property type="entry name" value="RVT_1"/>
    <property type="match status" value="1"/>
</dbReference>
<evidence type="ECO:0000256" key="2">
    <source>
        <dbReference type="SAM" id="MobiDB-lite"/>
    </source>
</evidence>
<feature type="domain" description="Retrotransposon gag" evidence="4">
    <location>
        <begin position="902"/>
        <end position="973"/>
    </location>
</feature>
<dbReference type="InterPro" id="IPR041588">
    <property type="entry name" value="Integrase_H2C2"/>
</dbReference>
<evidence type="ECO:0000259" key="4">
    <source>
        <dbReference type="Pfam" id="PF03732"/>
    </source>
</evidence>
<feature type="compositionally biased region" description="Basic residues" evidence="2">
    <location>
        <begin position="2498"/>
        <end position="2507"/>
    </location>
</feature>
<feature type="region of interest" description="Disordered" evidence="2">
    <location>
        <begin position="2539"/>
        <end position="2572"/>
    </location>
</feature>
<feature type="compositionally biased region" description="Low complexity" evidence="2">
    <location>
        <begin position="2488"/>
        <end position="2497"/>
    </location>
</feature>
<dbReference type="Gene3D" id="1.10.340.70">
    <property type="match status" value="1"/>
</dbReference>
<proteinExistence type="predicted"/>
<feature type="coiled-coil region" evidence="1">
    <location>
        <begin position="1856"/>
        <end position="1890"/>
    </location>
</feature>
<dbReference type="Gene3D" id="3.10.10.10">
    <property type="entry name" value="HIV Type 1 Reverse Transcriptase, subunit A, domain 1"/>
    <property type="match status" value="1"/>
</dbReference>
<feature type="compositionally biased region" description="Basic and acidic residues" evidence="2">
    <location>
        <begin position="2561"/>
        <end position="2570"/>
    </location>
</feature>
<organism evidence="6">
    <name type="scientific">Tanacetum cinerariifolium</name>
    <name type="common">Dalmatian daisy</name>
    <name type="synonym">Chrysanthemum cinerariifolium</name>
    <dbReference type="NCBI Taxonomy" id="118510"/>
    <lineage>
        <taxon>Eukaryota</taxon>
        <taxon>Viridiplantae</taxon>
        <taxon>Streptophyta</taxon>
        <taxon>Embryophyta</taxon>
        <taxon>Tracheophyta</taxon>
        <taxon>Spermatophyta</taxon>
        <taxon>Magnoliopsida</taxon>
        <taxon>eudicotyledons</taxon>
        <taxon>Gunneridae</taxon>
        <taxon>Pentapetalae</taxon>
        <taxon>asterids</taxon>
        <taxon>campanulids</taxon>
        <taxon>Asterales</taxon>
        <taxon>Asteraceae</taxon>
        <taxon>Asteroideae</taxon>
        <taxon>Anthemideae</taxon>
        <taxon>Anthemidinae</taxon>
        <taxon>Tanacetum</taxon>
    </lineage>
</organism>
<dbReference type="Pfam" id="PF17921">
    <property type="entry name" value="Integrase_H2C2"/>
    <property type="match status" value="1"/>
</dbReference>
<dbReference type="PANTHER" id="PTHR24559">
    <property type="entry name" value="TRANSPOSON TY3-I GAG-POL POLYPROTEIN"/>
    <property type="match status" value="1"/>
</dbReference>
<dbReference type="PANTHER" id="PTHR24559:SF427">
    <property type="entry name" value="RNA-DIRECTED DNA POLYMERASE"/>
    <property type="match status" value="1"/>
</dbReference>
<evidence type="ECO:0000259" key="5">
    <source>
        <dbReference type="Pfam" id="PF17921"/>
    </source>
</evidence>
<dbReference type="EMBL" id="BKCJ010003516">
    <property type="protein sequence ID" value="GEU55559.1"/>
    <property type="molecule type" value="Genomic_DNA"/>
</dbReference>
<evidence type="ECO:0000256" key="1">
    <source>
        <dbReference type="SAM" id="Coils"/>
    </source>
</evidence>
<evidence type="ECO:0000313" key="6">
    <source>
        <dbReference type="EMBL" id="GEU55559.1"/>
    </source>
</evidence>